<dbReference type="InterPro" id="IPR014284">
    <property type="entry name" value="RNA_pol_sigma-70_dom"/>
</dbReference>
<dbReference type="Pfam" id="PF08281">
    <property type="entry name" value="Sigma70_r4_2"/>
    <property type="match status" value="1"/>
</dbReference>
<evidence type="ECO:0000256" key="5">
    <source>
        <dbReference type="ARBA" id="ARBA00023163"/>
    </source>
</evidence>
<keyword evidence="9" id="KW-1185">Reference proteome</keyword>
<dbReference type="InterPro" id="IPR013325">
    <property type="entry name" value="RNA_pol_sigma_r2"/>
</dbReference>
<proteinExistence type="inferred from homology"/>
<dbReference type="InterPro" id="IPR013324">
    <property type="entry name" value="RNA_pol_sigma_r3/r4-like"/>
</dbReference>
<dbReference type="CDD" id="cd06171">
    <property type="entry name" value="Sigma70_r4"/>
    <property type="match status" value="1"/>
</dbReference>
<evidence type="ECO:0000259" key="6">
    <source>
        <dbReference type="Pfam" id="PF04542"/>
    </source>
</evidence>
<evidence type="ECO:0000256" key="4">
    <source>
        <dbReference type="ARBA" id="ARBA00023125"/>
    </source>
</evidence>
<keyword evidence="2" id="KW-0805">Transcription regulation</keyword>
<gene>
    <name evidence="8" type="primary">rpoE_4</name>
    <name evidence="8" type="ORF">Pla22_19230</name>
</gene>
<evidence type="ECO:0000256" key="3">
    <source>
        <dbReference type="ARBA" id="ARBA00023082"/>
    </source>
</evidence>
<dbReference type="EMBL" id="SJPI01000001">
    <property type="protein sequence ID" value="TWT54281.1"/>
    <property type="molecule type" value="Genomic_DNA"/>
</dbReference>
<dbReference type="PANTHER" id="PTHR43133:SF8">
    <property type="entry name" value="RNA POLYMERASE SIGMA FACTOR HI_1459-RELATED"/>
    <property type="match status" value="1"/>
</dbReference>
<dbReference type="GO" id="GO:0006352">
    <property type="term" value="P:DNA-templated transcription initiation"/>
    <property type="evidence" value="ECO:0007669"/>
    <property type="project" value="InterPro"/>
</dbReference>
<dbReference type="InterPro" id="IPR036388">
    <property type="entry name" value="WH-like_DNA-bd_sf"/>
</dbReference>
<organism evidence="8 9">
    <name type="scientific">Rubripirellula amarantea</name>
    <dbReference type="NCBI Taxonomy" id="2527999"/>
    <lineage>
        <taxon>Bacteria</taxon>
        <taxon>Pseudomonadati</taxon>
        <taxon>Planctomycetota</taxon>
        <taxon>Planctomycetia</taxon>
        <taxon>Pirellulales</taxon>
        <taxon>Pirellulaceae</taxon>
        <taxon>Rubripirellula</taxon>
    </lineage>
</organism>
<dbReference type="Gene3D" id="1.10.10.10">
    <property type="entry name" value="Winged helix-like DNA-binding domain superfamily/Winged helix DNA-binding domain"/>
    <property type="match status" value="1"/>
</dbReference>
<feature type="domain" description="RNA polymerase sigma factor 70 region 4 type 2" evidence="7">
    <location>
        <begin position="124"/>
        <end position="176"/>
    </location>
</feature>
<dbReference type="OrthoDB" id="9782703at2"/>
<feature type="domain" description="RNA polymerase sigma-70 region 2" evidence="6">
    <location>
        <begin position="28"/>
        <end position="93"/>
    </location>
</feature>
<keyword evidence="5" id="KW-0804">Transcription</keyword>
<protein>
    <submittedName>
        <fullName evidence="8">ECF RNA polymerase sigma-E factor</fullName>
    </submittedName>
</protein>
<evidence type="ECO:0000256" key="2">
    <source>
        <dbReference type="ARBA" id="ARBA00023015"/>
    </source>
</evidence>
<reference evidence="8 9" key="1">
    <citation type="submission" date="2019-02" db="EMBL/GenBank/DDBJ databases">
        <title>Deep-cultivation of Planctomycetes and their phenomic and genomic characterization uncovers novel biology.</title>
        <authorList>
            <person name="Wiegand S."/>
            <person name="Jogler M."/>
            <person name="Boedeker C."/>
            <person name="Pinto D."/>
            <person name="Vollmers J."/>
            <person name="Rivas-Marin E."/>
            <person name="Kohn T."/>
            <person name="Peeters S.H."/>
            <person name="Heuer A."/>
            <person name="Rast P."/>
            <person name="Oberbeckmann S."/>
            <person name="Bunk B."/>
            <person name="Jeske O."/>
            <person name="Meyerdierks A."/>
            <person name="Storesund J.E."/>
            <person name="Kallscheuer N."/>
            <person name="Luecker S."/>
            <person name="Lage O.M."/>
            <person name="Pohl T."/>
            <person name="Merkel B.J."/>
            <person name="Hornburger P."/>
            <person name="Mueller R.-W."/>
            <person name="Bruemmer F."/>
            <person name="Labrenz M."/>
            <person name="Spormann A.M."/>
            <person name="Op Den Camp H."/>
            <person name="Overmann J."/>
            <person name="Amann R."/>
            <person name="Jetten M.S.M."/>
            <person name="Mascher T."/>
            <person name="Medema M.H."/>
            <person name="Devos D.P."/>
            <person name="Kaster A.-K."/>
            <person name="Ovreas L."/>
            <person name="Rohde M."/>
            <person name="Galperin M.Y."/>
            <person name="Jogler C."/>
        </authorList>
    </citation>
    <scope>NUCLEOTIDE SEQUENCE [LARGE SCALE GENOMIC DNA]</scope>
    <source>
        <strain evidence="8 9">Pla22</strain>
    </source>
</reference>
<evidence type="ECO:0000313" key="8">
    <source>
        <dbReference type="EMBL" id="TWT54281.1"/>
    </source>
</evidence>
<dbReference type="GO" id="GO:0003677">
    <property type="term" value="F:DNA binding"/>
    <property type="evidence" value="ECO:0007669"/>
    <property type="project" value="UniProtKB-KW"/>
</dbReference>
<dbReference type="SUPFAM" id="SSF88946">
    <property type="entry name" value="Sigma2 domain of RNA polymerase sigma factors"/>
    <property type="match status" value="1"/>
</dbReference>
<sequence length="184" mass="20920">MKATSPARDLPPICEGDAPWQHPLQACFEEFRGELLGTIYYTVGNRDDARDVMQEAFLKCWNHRDQLDGVENLRAWVFRIAINTARDARKTAWNRRRRSIDQATSFTQTGDIAERTAIEQEQLELLRHAIAGLSSEQRDVFLLRQNGQMTYEQIANAISVPVGTVKTRMRAALANLRASVESES</sequence>
<evidence type="ECO:0000256" key="1">
    <source>
        <dbReference type="ARBA" id="ARBA00010641"/>
    </source>
</evidence>
<keyword evidence="4" id="KW-0238">DNA-binding</keyword>
<dbReference type="InterPro" id="IPR007627">
    <property type="entry name" value="RNA_pol_sigma70_r2"/>
</dbReference>
<dbReference type="AlphaFoldDB" id="A0A5C5WVW8"/>
<dbReference type="Pfam" id="PF04542">
    <property type="entry name" value="Sigma70_r2"/>
    <property type="match status" value="1"/>
</dbReference>
<dbReference type="SUPFAM" id="SSF88659">
    <property type="entry name" value="Sigma3 and sigma4 domains of RNA polymerase sigma factors"/>
    <property type="match status" value="1"/>
</dbReference>
<comment type="caution">
    <text evidence="8">The sequence shown here is derived from an EMBL/GenBank/DDBJ whole genome shotgun (WGS) entry which is preliminary data.</text>
</comment>
<dbReference type="InterPro" id="IPR039425">
    <property type="entry name" value="RNA_pol_sigma-70-like"/>
</dbReference>
<evidence type="ECO:0000313" key="9">
    <source>
        <dbReference type="Proteomes" id="UP000316598"/>
    </source>
</evidence>
<dbReference type="InterPro" id="IPR013249">
    <property type="entry name" value="RNA_pol_sigma70_r4_t2"/>
</dbReference>
<dbReference type="GO" id="GO:0016987">
    <property type="term" value="F:sigma factor activity"/>
    <property type="evidence" value="ECO:0007669"/>
    <property type="project" value="UniProtKB-KW"/>
</dbReference>
<dbReference type="NCBIfam" id="TIGR02937">
    <property type="entry name" value="sigma70-ECF"/>
    <property type="match status" value="1"/>
</dbReference>
<dbReference type="Gene3D" id="1.10.1740.10">
    <property type="match status" value="1"/>
</dbReference>
<dbReference type="PANTHER" id="PTHR43133">
    <property type="entry name" value="RNA POLYMERASE ECF-TYPE SIGMA FACTO"/>
    <property type="match status" value="1"/>
</dbReference>
<dbReference type="Proteomes" id="UP000316598">
    <property type="component" value="Unassembled WGS sequence"/>
</dbReference>
<keyword evidence="3" id="KW-0731">Sigma factor</keyword>
<accession>A0A5C5WVW8</accession>
<name>A0A5C5WVW8_9BACT</name>
<evidence type="ECO:0000259" key="7">
    <source>
        <dbReference type="Pfam" id="PF08281"/>
    </source>
</evidence>
<comment type="similarity">
    <text evidence="1">Belongs to the sigma-70 factor family. ECF subfamily.</text>
</comment>
<dbReference type="RefSeq" id="WP_146514350.1">
    <property type="nucleotide sequence ID" value="NZ_SJPI01000001.1"/>
</dbReference>